<evidence type="ECO:0000256" key="11">
    <source>
        <dbReference type="ARBA" id="ARBA00023136"/>
    </source>
</evidence>
<keyword evidence="6 12" id="KW-0812">Transmembrane</keyword>
<dbReference type="GO" id="GO:0009060">
    <property type="term" value="P:aerobic respiration"/>
    <property type="evidence" value="ECO:0007669"/>
    <property type="project" value="TreeGrafter"/>
</dbReference>
<feature type="transmembrane region" description="Helical" evidence="14">
    <location>
        <begin position="223"/>
        <end position="248"/>
    </location>
</feature>
<accession>A0A0F7CZF9</accession>
<keyword evidence="8 14" id="KW-1133">Transmembrane helix</keyword>
<feature type="transmembrane region" description="Helical" evidence="14">
    <location>
        <begin position="180"/>
        <end position="202"/>
    </location>
</feature>
<evidence type="ECO:0000256" key="1">
    <source>
        <dbReference type="ARBA" id="ARBA00003257"/>
    </source>
</evidence>
<comment type="function">
    <text evidence="1">Core subunit of the mitochondrial membrane respiratory chain NADH dehydrogenase (Complex I) that is believed to belong to the minimal assembly required for catalysis. Complex I functions in the transfer of electrons from NADH to the respiratory chain. The immediate electron acceptor for the enzyme is believed to be ubiquinone.</text>
</comment>
<name>A0A0F7CZF9_POLJO</name>
<dbReference type="InterPro" id="IPR018086">
    <property type="entry name" value="NADH_UbQ_OxRdtase_su1_CS"/>
</dbReference>
<keyword evidence="7" id="KW-0999">Mitochondrion inner membrane</keyword>
<evidence type="ECO:0000256" key="9">
    <source>
        <dbReference type="ARBA" id="ARBA00023075"/>
    </source>
</evidence>
<evidence type="ECO:0000256" key="14">
    <source>
        <dbReference type="SAM" id="Phobius"/>
    </source>
</evidence>
<evidence type="ECO:0000256" key="3">
    <source>
        <dbReference type="ARBA" id="ARBA00010535"/>
    </source>
</evidence>
<evidence type="ECO:0000256" key="12">
    <source>
        <dbReference type="RuleBase" id="RU000471"/>
    </source>
</evidence>
<evidence type="ECO:0000256" key="2">
    <source>
        <dbReference type="ARBA" id="ARBA00004448"/>
    </source>
</evidence>
<evidence type="ECO:0000256" key="6">
    <source>
        <dbReference type="ARBA" id="ARBA00022692"/>
    </source>
</evidence>
<dbReference type="GO" id="GO:0003954">
    <property type="term" value="F:NADH dehydrogenase activity"/>
    <property type="evidence" value="ECO:0007669"/>
    <property type="project" value="TreeGrafter"/>
</dbReference>
<dbReference type="GO" id="GO:0008137">
    <property type="term" value="F:NADH dehydrogenase (ubiquinone) activity"/>
    <property type="evidence" value="ECO:0007669"/>
    <property type="project" value="UniProtKB-EC"/>
</dbReference>
<dbReference type="PANTHER" id="PTHR11432">
    <property type="entry name" value="NADH DEHYDROGENASE SUBUNIT 1"/>
    <property type="match status" value="1"/>
</dbReference>
<proteinExistence type="inferred from homology"/>
<keyword evidence="10 13" id="KW-0496">Mitochondrion</keyword>
<evidence type="ECO:0000313" key="15">
    <source>
        <dbReference type="EMBL" id="AKG64607.1"/>
    </source>
</evidence>
<evidence type="ECO:0000256" key="10">
    <source>
        <dbReference type="ARBA" id="ARBA00023128"/>
    </source>
</evidence>
<evidence type="ECO:0000256" key="13">
    <source>
        <dbReference type="RuleBase" id="RU000473"/>
    </source>
</evidence>
<dbReference type="GO" id="GO:0005743">
    <property type="term" value="C:mitochondrial inner membrane"/>
    <property type="evidence" value="ECO:0007669"/>
    <property type="project" value="UniProtKB-SubCell"/>
</dbReference>
<keyword evidence="12" id="KW-0520">NAD</keyword>
<feature type="transmembrane region" description="Helical" evidence="14">
    <location>
        <begin position="148"/>
        <end position="165"/>
    </location>
</feature>
<geneLocation type="mitochondrion" evidence="15"/>
<comment type="subcellular location">
    <subcellularLocation>
        <location evidence="2 12">Mitochondrion inner membrane</location>
        <topology evidence="2 12">Multi-pass membrane protein</topology>
    </subcellularLocation>
</comment>
<feature type="transmembrane region" description="Helical" evidence="14">
    <location>
        <begin position="7"/>
        <end position="28"/>
    </location>
</feature>
<keyword evidence="9 13" id="KW-0830">Ubiquinone</keyword>
<dbReference type="PROSITE" id="PS00668">
    <property type="entry name" value="COMPLEX1_ND1_2"/>
    <property type="match status" value="1"/>
</dbReference>
<dbReference type="AlphaFoldDB" id="A0A0F7CZF9"/>
<dbReference type="EMBL" id="KR052468">
    <property type="protein sequence ID" value="AKG64607.1"/>
    <property type="molecule type" value="Genomic_DNA"/>
</dbReference>
<reference evidence="15" key="1">
    <citation type="journal article" date="2015" name="Mitochondrial DNA">
        <title>The mitochondrial genome of Polistes jokahamae and a phylogenetic analysis of the Vespoidea (Insecta: Hymenoptera).</title>
        <authorList>
            <person name="Song S.N."/>
            <person name="Chen P.Y."/>
            <person name="Wei S.J."/>
            <person name="Chen X.X."/>
        </authorList>
    </citation>
    <scope>NUCLEOTIDE SEQUENCE</scope>
</reference>
<keyword evidence="11 14" id="KW-0472">Membrane</keyword>
<dbReference type="PROSITE" id="PS00667">
    <property type="entry name" value="COMPLEX1_ND1_1"/>
    <property type="match status" value="1"/>
</dbReference>
<dbReference type="PANTHER" id="PTHR11432:SF3">
    <property type="entry name" value="NADH-UBIQUINONE OXIDOREDUCTASE CHAIN 1"/>
    <property type="match status" value="1"/>
</dbReference>
<gene>
    <name evidence="15" type="primary">ND1</name>
</gene>
<dbReference type="InterPro" id="IPR001694">
    <property type="entry name" value="NADH_UbQ_OxRdtase_su1/FPO"/>
</dbReference>
<evidence type="ECO:0000256" key="8">
    <source>
        <dbReference type="ARBA" id="ARBA00022989"/>
    </source>
</evidence>
<feature type="transmembrane region" description="Helical" evidence="14">
    <location>
        <begin position="260"/>
        <end position="278"/>
    </location>
</feature>
<dbReference type="EC" id="7.1.1.2" evidence="13"/>
<dbReference type="Pfam" id="PF00146">
    <property type="entry name" value="NADHdh"/>
    <property type="match status" value="1"/>
</dbReference>
<organism evidence="15">
    <name type="scientific">Polistes jokahamae</name>
    <name type="common">Dark-waist paper wasp</name>
    <name type="synonym">Polistes jadwigae</name>
    <dbReference type="NCBI Taxonomy" id="256662"/>
    <lineage>
        <taxon>Eukaryota</taxon>
        <taxon>Metazoa</taxon>
        <taxon>Ecdysozoa</taxon>
        <taxon>Arthropoda</taxon>
        <taxon>Hexapoda</taxon>
        <taxon>Insecta</taxon>
        <taxon>Pterygota</taxon>
        <taxon>Neoptera</taxon>
        <taxon>Endopterygota</taxon>
        <taxon>Hymenoptera</taxon>
        <taxon>Apocrita</taxon>
        <taxon>Aculeata</taxon>
        <taxon>Vespoidea</taxon>
        <taxon>Vespidae</taxon>
        <taxon>Polistinae</taxon>
        <taxon>Polistini</taxon>
        <taxon>Polistes</taxon>
    </lineage>
</organism>
<feature type="transmembrane region" description="Helical" evidence="14">
    <location>
        <begin position="77"/>
        <end position="97"/>
    </location>
</feature>
<evidence type="ECO:0000256" key="4">
    <source>
        <dbReference type="ARBA" id="ARBA00021009"/>
    </source>
</evidence>
<keyword evidence="5" id="KW-0813">Transport</keyword>
<comment type="catalytic activity">
    <reaction evidence="13">
        <text>a ubiquinone + NADH + 5 H(+)(in) = a ubiquinol + NAD(+) + 4 H(+)(out)</text>
        <dbReference type="Rhea" id="RHEA:29091"/>
        <dbReference type="Rhea" id="RHEA-COMP:9565"/>
        <dbReference type="Rhea" id="RHEA-COMP:9566"/>
        <dbReference type="ChEBI" id="CHEBI:15378"/>
        <dbReference type="ChEBI" id="CHEBI:16389"/>
        <dbReference type="ChEBI" id="CHEBI:17976"/>
        <dbReference type="ChEBI" id="CHEBI:57540"/>
        <dbReference type="ChEBI" id="CHEBI:57945"/>
        <dbReference type="EC" id="7.1.1.2"/>
    </reaction>
</comment>
<protein>
    <recommendedName>
        <fullName evidence="4 13">NADH-ubiquinone oxidoreductase chain 1</fullName>
        <ecNumber evidence="13">7.1.1.2</ecNumber>
    </recommendedName>
</protein>
<sequence>MMILINILFLLLSYLIMLVGILVGVAFLVLLERKFLGYVQDRKGPNKVFFLGIFQPFSDAIKLFIKENIKLMKVNLFFYLVSPMFGFIMVMVLILGLPLDINIYSMNLFLLYLMSCLSIGVYIILMSSWSSNSNYSMLGGIRSLSQSLSYEVSMFLIFFIMFNYVESFQLIEFMKFQKSLSFWFVNLIIFLILFISMIAELNRMPFDFIEGESELVSGFNVEYMSVSFTFIFLAEYMMILLMMEYFVMMFFGYSMYFIKNIFYVLFFSLMIILIRGVLPRLRYDNLMYFCWYYILSISMKILLFMLIFKIYLFKMF</sequence>
<evidence type="ECO:0000256" key="7">
    <source>
        <dbReference type="ARBA" id="ARBA00022792"/>
    </source>
</evidence>
<evidence type="ECO:0000256" key="5">
    <source>
        <dbReference type="ARBA" id="ARBA00022448"/>
    </source>
</evidence>
<feature type="transmembrane region" description="Helical" evidence="14">
    <location>
        <begin position="290"/>
        <end position="313"/>
    </location>
</feature>
<feature type="transmembrane region" description="Helical" evidence="14">
    <location>
        <begin position="109"/>
        <end position="127"/>
    </location>
</feature>
<comment type="similarity">
    <text evidence="3 12">Belongs to the complex I subunit 1 family.</text>
</comment>